<dbReference type="STRING" id="6205.A0A0R3WJ98"/>
<keyword evidence="12" id="KW-1185">Reference proteome</keyword>
<evidence type="ECO:0000313" key="13">
    <source>
        <dbReference type="WBParaSite" id="TTAC_0000073401-mRNA-1"/>
    </source>
</evidence>
<evidence type="ECO:0000256" key="10">
    <source>
        <dbReference type="SAM" id="MobiDB-lite"/>
    </source>
</evidence>
<sequence length="400" mass="46016">MACCRQNKKAAYIYSSLPVVRGNVGANLAITILDGNEDDDVTRSSHLLRSVKRRRKDDKPPGMKLVPTRPKFGDASSAEDRVVEANGRISIHTQTGLYLFEISDVIETDDYGVQTEQFIDRPMSPVIEFVKTGIDFTTQTEPWELFDFNTEVVPMLEVLLNRTMEQSLMEVMEEEELAEIRAKQAAFEEVRDAELAEVKRLEELNRRRREEQKRRREQAEYAAIMKRQTIEKIAARSFVKGYLEPLLPNTFELLTARGFFYDDVRLELEVNFIDNIVEKAMDMYTLELRGRIIVDGIIREAVNRRHTEYRDLGREIATEAIMEKVVPALRTRVSGAFVETMIDFSIERMEVTAAARRRVLRNVTSDVMDEIINEAVGKIMTRMAEENVDGSNFVDERGVD</sequence>
<dbReference type="Pfam" id="PF06098">
    <property type="entry name" value="Radial_spoke_3"/>
    <property type="match status" value="1"/>
</dbReference>
<dbReference type="EMBL" id="UYWX01000086">
    <property type="protein sequence ID" value="VDM16913.1"/>
    <property type="molecule type" value="Genomic_DNA"/>
</dbReference>
<comment type="similarity">
    <text evidence="2">Belongs to the flagellar radial spoke RSP3 family.</text>
</comment>
<evidence type="ECO:0000256" key="3">
    <source>
        <dbReference type="ARBA" id="ARBA00022490"/>
    </source>
</evidence>
<feature type="region of interest" description="Disordered" evidence="10">
    <location>
        <begin position="51"/>
        <end position="77"/>
    </location>
</feature>
<evidence type="ECO:0000313" key="12">
    <source>
        <dbReference type="Proteomes" id="UP000274429"/>
    </source>
</evidence>
<reference evidence="11 12" key="2">
    <citation type="submission" date="2018-11" db="EMBL/GenBank/DDBJ databases">
        <authorList>
            <consortium name="Pathogen Informatics"/>
        </authorList>
    </citation>
    <scope>NUCLEOTIDE SEQUENCE [LARGE SCALE GENOMIC DNA]</scope>
</reference>
<evidence type="ECO:0000313" key="11">
    <source>
        <dbReference type="EMBL" id="VDM16913.1"/>
    </source>
</evidence>
<name>A0A0R3WJ98_HYDTA</name>
<evidence type="ECO:0000256" key="1">
    <source>
        <dbReference type="ARBA" id="ARBA00004611"/>
    </source>
</evidence>
<accession>A0A0R3WJ98</accession>
<gene>
    <name evidence="11" type="ORF">TTAC_LOCUS735</name>
</gene>
<dbReference type="GO" id="GO:0005929">
    <property type="term" value="C:cilium"/>
    <property type="evidence" value="ECO:0007669"/>
    <property type="project" value="TreeGrafter"/>
</dbReference>
<keyword evidence="4" id="KW-0597">Phosphoprotein</keyword>
<keyword evidence="6" id="KW-0969">Cilium</keyword>
<keyword evidence="7" id="KW-0206">Cytoskeleton</keyword>
<evidence type="ECO:0000256" key="4">
    <source>
        <dbReference type="ARBA" id="ARBA00022553"/>
    </source>
</evidence>
<evidence type="ECO:0000256" key="8">
    <source>
        <dbReference type="ARBA" id="ARBA00023273"/>
    </source>
</evidence>
<evidence type="ECO:0000256" key="6">
    <source>
        <dbReference type="ARBA" id="ARBA00023069"/>
    </source>
</evidence>
<evidence type="ECO:0000256" key="2">
    <source>
        <dbReference type="ARBA" id="ARBA00006737"/>
    </source>
</evidence>
<dbReference type="PANTHER" id="PTHR21648:SF0">
    <property type="entry name" value="RADIAL SPOKE HEAD PROTEIN 3 HOMOLOG"/>
    <property type="match status" value="1"/>
</dbReference>
<keyword evidence="3" id="KW-0963">Cytoplasm</keyword>
<evidence type="ECO:0000256" key="9">
    <source>
        <dbReference type="SAM" id="Coils"/>
    </source>
</evidence>
<evidence type="ECO:0000256" key="7">
    <source>
        <dbReference type="ARBA" id="ARBA00023212"/>
    </source>
</evidence>
<dbReference type="PANTHER" id="PTHR21648">
    <property type="entry name" value="FLAGELLAR RADIAL SPOKE PROTEIN 3"/>
    <property type="match status" value="1"/>
</dbReference>
<keyword evidence="9" id="KW-0175">Coiled coil</keyword>
<evidence type="ECO:0000256" key="5">
    <source>
        <dbReference type="ARBA" id="ARBA00022846"/>
    </source>
</evidence>
<reference evidence="13" key="1">
    <citation type="submission" date="2017-02" db="UniProtKB">
        <authorList>
            <consortium name="WormBaseParasite"/>
        </authorList>
    </citation>
    <scope>IDENTIFICATION</scope>
</reference>
<dbReference type="AlphaFoldDB" id="A0A0R3WJ98"/>
<organism evidence="13">
    <name type="scientific">Hydatigena taeniaeformis</name>
    <name type="common">Feline tapeworm</name>
    <name type="synonym">Taenia taeniaeformis</name>
    <dbReference type="NCBI Taxonomy" id="6205"/>
    <lineage>
        <taxon>Eukaryota</taxon>
        <taxon>Metazoa</taxon>
        <taxon>Spiralia</taxon>
        <taxon>Lophotrochozoa</taxon>
        <taxon>Platyhelminthes</taxon>
        <taxon>Cestoda</taxon>
        <taxon>Eucestoda</taxon>
        <taxon>Cyclophyllidea</taxon>
        <taxon>Taeniidae</taxon>
        <taxon>Hydatigera</taxon>
    </lineage>
</organism>
<protein>
    <submittedName>
        <fullName evidence="13">Radial spoke head protein 3</fullName>
    </submittedName>
</protein>
<keyword evidence="8" id="KW-0966">Cell projection</keyword>
<proteinExistence type="inferred from homology"/>
<dbReference type="Proteomes" id="UP000274429">
    <property type="component" value="Unassembled WGS sequence"/>
</dbReference>
<dbReference type="InterPro" id="IPR009290">
    <property type="entry name" value="Radial_spoke_3"/>
</dbReference>
<feature type="coiled-coil region" evidence="9">
    <location>
        <begin position="191"/>
        <end position="227"/>
    </location>
</feature>
<comment type="subcellular location">
    <subcellularLocation>
        <location evidence="1">Cytoplasm</location>
        <location evidence="1">Cytoskeleton</location>
        <location evidence="1">Flagellum axoneme</location>
    </subcellularLocation>
</comment>
<dbReference type="WBParaSite" id="TTAC_0000073401-mRNA-1">
    <property type="protein sequence ID" value="TTAC_0000073401-mRNA-1"/>
    <property type="gene ID" value="TTAC_0000073401"/>
</dbReference>
<keyword evidence="5" id="KW-0282">Flagellum</keyword>
<dbReference type="OrthoDB" id="313308at2759"/>